<sequence length="169" mass="19742">MDESSRNPYFLPAITPYKFHAKRSTDSGFYVEEPSEEYKGVVFARNDQKGSRQNESRPTLSKHNGGSSSHQTILTLKFPPKTPKKEIRGPNCIKWISICLPDIPIHIHCPHFLNPNHIVFSELQHRLLHHLRLHRSDLSLNNPHLHKELTSRKHFHRKAQEMCLFRVID</sequence>
<evidence type="ECO:0000313" key="3">
    <source>
        <dbReference type="Proteomes" id="UP001229421"/>
    </source>
</evidence>
<dbReference type="AlphaFoldDB" id="A0AAD8NH83"/>
<feature type="compositionally biased region" description="Polar residues" evidence="1">
    <location>
        <begin position="56"/>
        <end position="72"/>
    </location>
</feature>
<evidence type="ECO:0000256" key="1">
    <source>
        <dbReference type="SAM" id="MobiDB-lite"/>
    </source>
</evidence>
<name>A0AAD8NH83_TARER</name>
<dbReference type="EMBL" id="JAUHHV010000011">
    <property type="protein sequence ID" value="KAK1407911.1"/>
    <property type="molecule type" value="Genomic_DNA"/>
</dbReference>
<accession>A0AAD8NH83</accession>
<proteinExistence type="predicted"/>
<dbReference type="Proteomes" id="UP001229421">
    <property type="component" value="Unassembled WGS sequence"/>
</dbReference>
<comment type="caution">
    <text evidence="2">The sequence shown here is derived from an EMBL/GenBank/DDBJ whole genome shotgun (WGS) entry which is preliminary data.</text>
</comment>
<keyword evidence="3" id="KW-1185">Reference proteome</keyword>
<gene>
    <name evidence="2" type="ORF">QVD17_39538</name>
</gene>
<protein>
    <submittedName>
        <fullName evidence="2">Uncharacterized protein</fullName>
    </submittedName>
</protein>
<organism evidence="2 3">
    <name type="scientific">Tagetes erecta</name>
    <name type="common">African marigold</name>
    <dbReference type="NCBI Taxonomy" id="13708"/>
    <lineage>
        <taxon>Eukaryota</taxon>
        <taxon>Viridiplantae</taxon>
        <taxon>Streptophyta</taxon>
        <taxon>Embryophyta</taxon>
        <taxon>Tracheophyta</taxon>
        <taxon>Spermatophyta</taxon>
        <taxon>Magnoliopsida</taxon>
        <taxon>eudicotyledons</taxon>
        <taxon>Gunneridae</taxon>
        <taxon>Pentapetalae</taxon>
        <taxon>asterids</taxon>
        <taxon>campanulids</taxon>
        <taxon>Asterales</taxon>
        <taxon>Asteraceae</taxon>
        <taxon>Asteroideae</taxon>
        <taxon>Heliantheae alliance</taxon>
        <taxon>Tageteae</taxon>
        <taxon>Tagetes</taxon>
    </lineage>
</organism>
<reference evidence="2" key="1">
    <citation type="journal article" date="2023" name="bioRxiv">
        <title>Improved chromosome-level genome assembly for marigold (Tagetes erecta).</title>
        <authorList>
            <person name="Jiang F."/>
            <person name="Yuan L."/>
            <person name="Wang S."/>
            <person name="Wang H."/>
            <person name="Xu D."/>
            <person name="Wang A."/>
            <person name="Fan W."/>
        </authorList>
    </citation>
    <scope>NUCLEOTIDE SEQUENCE</scope>
    <source>
        <strain evidence="2">WSJ</strain>
        <tissue evidence="2">Leaf</tissue>
    </source>
</reference>
<feature type="region of interest" description="Disordered" evidence="1">
    <location>
        <begin position="41"/>
        <end position="72"/>
    </location>
</feature>
<feature type="compositionally biased region" description="Basic and acidic residues" evidence="1">
    <location>
        <begin position="46"/>
        <end position="55"/>
    </location>
</feature>
<evidence type="ECO:0000313" key="2">
    <source>
        <dbReference type="EMBL" id="KAK1407911.1"/>
    </source>
</evidence>